<dbReference type="EMBL" id="JAAPAO010001450">
    <property type="protein sequence ID" value="KAF4649705.1"/>
    <property type="molecule type" value="Genomic_DNA"/>
</dbReference>
<dbReference type="OrthoDB" id="275179at2759"/>
<protein>
    <submittedName>
        <fullName evidence="1">Uncharacterized protein</fullName>
    </submittedName>
</protein>
<name>A0A7J6KQW2_PERCH</name>
<evidence type="ECO:0000313" key="1">
    <source>
        <dbReference type="EMBL" id="KAF4649705.1"/>
    </source>
</evidence>
<dbReference type="AlphaFoldDB" id="A0A7J6KQW2"/>
<proteinExistence type="predicted"/>
<reference evidence="1 2" key="1">
    <citation type="submission" date="2020-04" db="EMBL/GenBank/DDBJ databases">
        <title>Perkinsus chesapeaki whole genome sequence.</title>
        <authorList>
            <person name="Bogema D.R."/>
        </authorList>
    </citation>
    <scope>NUCLEOTIDE SEQUENCE [LARGE SCALE GENOMIC DNA]</scope>
    <source>
        <strain evidence="1">ATCC PRA-425</strain>
    </source>
</reference>
<comment type="caution">
    <text evidence="1">The sequence shown here is derived from an EMBL/GenBank/DDBJ whole genome shotgun (WGS) entry which is preliminary data.</text>
</comment>
<accession>A0A7J6KQW2</accession>
<organism evidence="1 2">
    <name type="scientific">Perkinsus chesapeaki</name>
    <name type="common">Clam parasite</name>
    <name type="synonym">Perkinsus andrewsi</name>
    <dbReference type="NCBI Taxonomy" id="330153"/>
    <lineage>
        <taxon>Eukaryota</taxon>
        <taxon>Sar</taxon>
        <taxon>Alveolata</taxon>
        <taxon>Perkinsozoa</taxon>
        <taxon>Perkinsea</taxon>
        <taxon>Perkinsida</taxon>
        <taxon>Perkinsidae</taxon>
        <taxon>Perkinsus</taxon>
    </lineage>
</organism>
<sequence length="195" mass="21158">VVVKSNVAIGVNAFLSQYLAWERKGGFSARPGLPGRWDTGSPTDDELAIAGAQLMGRPSLRDITMEDVDKAVLDDSHRKAVIGVILEANRVNQLVSMQRACTAEDLGALLNSDRLVTDECIRFLTAIRSLPGVFGCRLITSHHHSSTTLAVADVGVCGGYLAKFADDYYCTVHVLTPADGAYSSYLKFMTQQQQH</sequence>
<dbReference type="Proteomes" id="UP000591131">
    <property type="component" value="Unassembled WGS sequence"/>
</dbReference>
<gene>
    <name evidence="1" type="ORF">FOL47_001804</name>
</gene>
<keyword evidence="2" id="KW-1185">Reference proteome</keyword>
<feature type="non-terminal residue" evidence="1">
    <location>
        <position position="195"/>
    </location>
</feature>
<evidence type="ECO:0000313" key="2">
    <source>
        <dbReference type="Proteomes" id="UP000591131"/>
    </source>
</evidence>